<dbReference type="Gene3D" id="2.60.120.10">
    <property type="entry name" value="Jelly Rolls"/>
    <property type="match status" value="1"/>
</dbReference>
<dbReference type="InterPro" id="IPR050807">
    <property type="entry name" value="TransReg_Diox_bact_type"/>
</dbReference>
<dbReference type="PANTHER" id="PTHR46797:SF1">
    <property type="entry name" value="METHYLPHOSPHONATE SYNTHASE"/>
    <property type="match status" value="1"/>
</dbReference>
<dbReference type="Pfam" id="PF07883">
    <property type="entry name" value="Cupin_2"/>
    <property type="match status" value="1"/>
</dbReference>
<feature type="domain" description="HTH cro/C1-type" evidence="2">
    <location>
        <begin position="54"/>
        <end position="108"/>
    </location>
</feature>
<protein>
    <submittedName>
        <fullName evidence="3">XRE family transcriptional regulator</fullName>
    </submittedName>
</protein>
<dbReference type="InterPro" id="IPR001387">
    <property type="entry name" value="Cro/C1-type_HTH"/>
</dbReference>
<evidence type="ECO:0000313" key="3">
    <source>
        <dbReference type="EMBL" id="TYQ08407.1"/>
    </source>
</evidence>
<dbReference type="EMBL" id="VNIQ01000001">
    <property type="protein sequence ID" value="TYQ08407.1"/>
    <property type="molecule type" value="Genomic_DNA"/>
</dbReference>
<dbReference type="AlphaFoldDB" id="A0A652YXQ5"/>
<dbReference type="SUPFAM" id="SSF47413">
    <property type="entry name" value="lambda repressor-like DNA-binding domains"/>
    <property type="match status" value="1"/>
</dbReference>
<dbReference type="SUPFAM" id="SSF51182">
    <property type="entry name" value="RmlC-like cupins"/>
    <property type="match status" value="1"/>
</dbReference>
<keyword evidence="1" id="KW-0238">DNA-binding</keyword>
<proteinExistence type="predicted"/>
<dbReference type="InterPro" id="IPR011051">
    <property type="entry name" value="RmlC_Cupin_sf"/>
</dbReference>
<dbReference type="CDD" id="cd02209">
    <property type="entry name" value="cupin_XRE_C"/>
    <property type="match status" value="1"/>
</dbReference>
<reference evidence="3" key="1">
    <citation type="submission" date="2019-07" db="EMBL/GenBank/DDBJ databases">
        <title>Genomic Encyclopedia of Type Strains, Phase IV (KMG-IV): sequencing the most valuable type-strain genomes for metagenomic binning, comparative biology and taxonomic classification.</title>
        <authorList>
            <person name="Goeker M."/>
        </authorList>
    </citation>
    <scope>NUCLEOTIDE SEQUENCE</scope>
    <source>
        <strain evidence="3">DSM 44596</strain>
    </source>
</reference>
<dbReference type="PROSITE" id="PS50943">
    <property type="entry name" value="HTH_CROC1"/>
    <property type="match status" value="1"/>
</dbReference>
<dbReference type="SMART" id="SM00530">
    <property type="entry name" value="HTH_XRE"/>
    <property type="match status" value="1"/>
</dbReference>
<dbReference type="Gene3D" id="1.10.260.40">
    <property type="entry name" value="lambda repressor-like DNA-binding domains"/>
    <property type="match status" value="1"/>
</dbReference>
<dbReference type="CDD" id="cd00093">
    <property type="entry name" value="HTH_XRE"/>
    <property type="match status" value="1"/>
</dbReference>
<gene>
    <name evidence="3" type="ORF">FNL38_101779</name>
</gene>
<accession>A0A652YXQ5</accession>
<dbReference type="Pfam" id="PF01381">
    <property type="entry name" value="HTH_3"/>
    <property type="match status" value="1"/>
</dbReference>
<dbReference type="InterPro" id="IPR013096">
    <property type="entry name" value="Cupin_2"/>
</dbReference>
<dbReference type="InterPro" id="IPR010982">
    <property type="entry name" value="Lambda_DNA-bd_dom_sf"/>
</dbReference>
<dbReference type="GO" id="GO:0003677">
    <property type="term" value="F:DNA binding"/>
    <property type="evidence" value="ECO:0007669"/>
    <property type="project" value="UniProtKB-KW"/>
</dbReference>
<evidence type="ECO:0000256" key="1">
    <source>
        <dbReference type="ARBA" id="ARBA00023125"/>
    </source>
</evidence>
<dbReference type="GO" id="GO:0003700">
    <property type="term" value="F:DNA-binding transcription factor activity"/>
    <property type="evidence" value="ECO:0007669"/>
    <property type="project" value="TreeGrafter"/>
</dbReference>
<name>A0A652YXQ5_NOCGL</name>
<dbReference type="GO" id="GO:0005829">
    <property type="term" value="C:cytosol"/>
    <property type="evidence" value="ECO:0007669"/>
    <property type="project" value="TreeGrafter"/>
</dbReference>
<sequence>MYFPIEHVDNFLLWSILFRACNEILRSDAPRRHCYVQHMDDDQVAIATAIGIAVRHARKEAGLTMREVALKSGLSQPFLSQTENGRAVPSVMNLHRLAQSLGTTAHALLAQGERTPSSLVRAHEGRKFELAHDSSIRFCSTGSHTMEPNEITAGPHSEAGEHTEHAGEEFIHVLEGTVDVEVGLDERHRLNVGDTLLYAATIPHRWFNRTDRIARFLIVSSPPSF</sequence>
<evidence type="ECO:0000259" key="2">
    <source>
        <dbReference type="PROSITE" id="PS50943"/>
    </source>
</evidence>
<organism evidence="3">
    <name type="scientific">Nocardia globerula</name>
    <dbReference type="NCBI Taxonomy" id="1818"/>
    <lineage>
        <taxon>Bacteria</taxon>
        <taxon>Bacillati</taxon>
        <taxon>Actinomycetota</taxon>
        <taxon>Actinomycetes</taxon>
        <taxon>Mycobacteriales</taxon>
        <taxon>Nocardiaceae</taxon>
        <taxon>Nocardia</taxon>
    </lineage>
</organism>
<comment type="caution">
    <text evidence="3">The sequence shown here is derived from an EMBL/GenBank/DDBJ whole genome shotgun (WGS) entry which is preliminary data.</text>
</comment>
<dbReference type="InterPro" id="IPR014710">
    <property type="entry name" value="RmlC-like_jellyroll"/>
</dbReference>
<dbReference type="PANTHER" id="PTHR46797">
    <property type="entry name" value="HTH-TYPE TRANSCRIPTIONAL REGULATOR"/>
    <property type="match status" value="1"/>
</dbReference>